<feature type="domain" description="THAP-type" evidence="8">
    <location>
        <begin position="1"/>
        <end position="74"/>
    </location>
</feature>
<dbReference type="SUPFAM" id="SSF57716">
    <property type="entry name" value="Glucocorticoid receptor-like (DNA-binding domain)"/>
    <property type="match status" value="2"/>
</dbReference>
<dbReference type="GO" id="GO:0008270">
    <property type="term" value="F:zinc ion binding"/>
    <property type="evidence" value="ECO:0007669"/>
    <property type="project" value="UniProtKB-KW"/>
</dbReference>
<evidence type="ECO:0000313" key="10">
    <source>
        <dbReference type="RefSeq" id="XP_011197837.2"/>
    </source>
</evidence>
<dbReference type="Proteomes" id="UP001652620">
    <property type="component" value="Chromosome 3"/>
</dbReference>
<keyword evidence="4 5" id="KW-0238">DNA-binding</keyword>
<evidence type="ECO:0000256" key="1">
    <source>
        <dbReference type="ARBA" id="ARBA00022723"/>
    </source>
</evidence>
<keyword evidence="9" id="KW-1185">Reference proteome</keyword>
<dbReference type="KEGG" id="bdr:105222295"/>
<keyword evidence="3" id="KW-0862">Zinc</keyword>
<evidence type="ECO:0000256" key="5">
    <source>
        <dbReference type="PROSITE-ProRule" id="PRU00309"/>
    </source>
</evidence>
<reference evidence="10" key="1">
    <citation type="submission" date="2025-08" db="UniProtKB">
        <authorList>
            <consortium name="RefSeq"/>
        </authorList>
    </citation>
    <scope>IDENTIFICATION</scope>
    <source>
        <tissue evidence="10">Adult</tissue>
    </source>
</reference>
<dbReference type="GO" id="GO:0003677">
    <property type="term" value="F:DNA binding"/>
    <property type="evidence" value="ECO:0007669"/>
    <property type="project" value="UniProtKB-UniRule"/>
</dbReference>
<dbReference type="RefSeq" id="XP_011197837.2">
    <property type="nucleotide sequence ID" value="XM_011199535.4"/>
</dbReference>
<dbReference type="SMART" id="SM00980">
    <property type="entry name" value="THAP"/>
    <property type="match status" value="4"/>
</dbReference>
<dbReference type="InParanoid" id="A0A6I9UUF2"/>
<dbReference type="InterPro" id="IPR006612">
    <property type="entry name" value="THAP_Znf"/>
</dbReference>
<keyword evidence="1" id="KW-0479">Metal-binding</keyword>
<dbReference type="OrthoDB" id="8005375at2759"/>
<evidence type="ECO:0000256" key="4">
    <source>
        <dbReference type="ARBA" id="ARBA00023125"/>
    </source>
</evidence>
<keyword evidence="6" id="KW-0175">Coiled coil</keyword>
<evidence type="ECO:0000256" key="2">
    <source>
        <dbReference type="ARBA" id="ARBA00022771"/>
    </source>
</evidence>
<name>A0A6I9UUF2_BACDO</name>
<accession>A0A6I9UUF2</accession>
<dbReference type="PROSITE" id="PS50950">
    <property type="entry name" value="ZF_THAP"/>
    <property type="match status" value="1"/>
</dbReference>
<sequence>MPFRRCFAHCPHGSAILYPFPPKTDVARRDLWIRQFGKNPDQFKQKHLYACRKHFSSYMTYGRLLRKNGYPDVNLTTYDKDKPYTQRYSFYKPGGKPDPFWHDNLDDVVAMPPLDYGIDLEYVPVECILPLSNELSHTEDSNSSDDEDIQLKQISNYVDRKRKCILGCAGQRSSHILPSIHNELERRHKWLYLLGKDPALYTQRHVYVCDLHFDIHMVGKSHLIRGAYPNKNLPPPLIKSIPERLEAQTECLQKCSDYKRKFKFPTFDRKRREMWLLKFGRNPAFYTNDIYACDRHFSDEMRVGPYLQSHAVPDQNLALKLLYEDNTGNYAIKTWSLERLQALANATTTSAVKTTTTTTTSLTVTTTNTTHSTTALISPTVTTIATTTTVISPTDTITDSTTTMILPSVTTTTTVSPTVTTTTTVSPTITTTTMISPTVTTVDESAQSKNILGQLKMTVMSTANQTSQTPVEYVKMKTLGVFMQHRDGYVVPLRQILNAVDPLDCRGYLLTENAKSIEPKLTIKVHPIPKEIYEGISEDDTSMPASPTYKDDTVEESDEDATNLKFTHAFDEQQNCGDSLRHEDNDEYSNSLENAQIYNIRRNNYNSGYTTAKKIKFTHAFDEQQNNGDLRGREGNNEYSNSLEDAQIYNIKRNNYDLGYTTAKKIKFTHAFDEQQNNGDLRGREGNNEYSNSLENAQIYNIKRNNYDSSYTTAKKVKFTHAFDEQQNSGDSWRHEDNDEYSNSLENAQIYNIRRNNYNSGYTNPKEVKFTHAVDEQKNNGDLGGQEDNNDYSKSLENAQIFNIKRNNYDSGYTSAKRVKFTHAYDEQHNNCDLGRHKDNNNYSNSLENLKVYNIKRNNYDSSYTATAKKVKSTHVYDEQQNNGELGEQDDHYDYHENNVDVLNNFSGNGVNEANTELAEISDPILDQLAETYPTESFSLLLGQNNTVDKCSTETSSESKTEIVIVSDEPSTAGKLLTGKKTETVNKRVITVQPKQQLHNSKVKTQLKEATVKNGVIKQQPQQQTSLTKAVAFAESWQQVVKTMQKEVSANSTLANMQKQPDAIALAAKKLVEEIKQAGEREKLSIHQKRIAGDLTGTNLKGKQILSTQSASTVATTQVPTKMFNKPAPNAFEITSVEIINSKPPIVVGRNANLEVIPAIQDDPHRAKITSVEIINSKLSTNVANGNTETFSERRTPQILQNRKEIMQMMHRPSAAKATIATTTTASNTMPLTITKPPFKTSAGHAQPESMDDTIEGLLAKAKHILNTKNTAALANTNNDDNDLLKSAEPELHFAPISTTQHAEDDDAVPYCVLKCANFRKIYKFPSPEAQTFQRHFWFIQLGLDIATDWRKTLFICDKHFDDTMLLPPDNTLNEYAYPCQSLLRELNKPTATVGTQTCDDAEEYRQKLFDQIAELKQMLFQQKMEVKRVKVLISLKQEASRLVAEIEEAENAPKLLTIYNKE</sequence>
<keyword evidence="2 5" id="KW-0863">Zinc-finger</keyword>
<evidence type="ECO:0000313" key="9">
    <source>
        <dbReference type="Proteomes" id="UP001652620"/>
    </source>
</evidence>
<evidence type="ECO:0000256" key="7">
    <source>
        <dbReference type="SAM" id="MobiDB-lite"/>
    </source>
</evidence>
<feature type="coiled-coil region" evidence="6">
    <location>
        <begin position="1399"/>
        <end position="1453"/>
    </location>
</feature>
<evidence type="ECO:0000259" key="8">
    <source>
        <dbReference type="PROSITE" id="PS50950"/>
    </source>
</evidence>
<proteinExistence type="predicted"/>
<protein>
    <submittedName>
        <fullName evidence="10">Uncharacterized protein LOC105222295</fullName>
    </submittedName>
</protein>
<evidence type="ECO:0000256" key="3">
    <source>
        <dbReference type="ARBA" id="ARBA00022833"/>
    </source>
</evidence>
<gene>
    <name evidence="10" type="primary">LOC105222295</name>
</gene>
<organism evidence="9 10">
    <name type="scientific">Bactrocera dorsalis</name>
    <name type="common">Oriental fruit fly</name>
    <name type="synonym">Dacus dorsalis</name>
    <dbReference type="NCBI Taxonomy" id="27457"/>
    <lineage>
        <taxon>Eukaryota</taxon>
        <taxon>Metazoa</taxon>
        <taxon>Ecdysozoa</taxon>
        <taxon>Arthropoda</taxon>
        <taxon>Hexapoda</taxon>
        <taxon>Insecta</taxon>
        <taxon>Pterygota</taxon>
        <taxon>Neoptera</taxon>
        <taxon>Endopterygota</taxon>
        <taxon>Diptera</taxon>
        <taxon>Brachycera</taxon>
        <taxon>Muscomorpha</taxon>
        <taxon>Tephritoidea</taxon>
        <taxon>Tephritidae</taxon>
        <taxon>Bactrocera</taxon>
        <taxon>Bactrocera</taxon>
    </lineage>
</organism>
<dbReference type="GeneID" id="105222295"/>
<evidence type="ECO:0000256" key="6">
    <source>
        <dbReference type="SAM" id="Coils"/>
    </source>
</evidence>
<feature type="region of interest" description="Disordered" evidence="7">
    <location>
        <begin position="535"/>
        <end position="560"/>
    </location>
</feature>